<accession>A0A967B5Y9</accession>
<dbReference type="SUPFAM" id="SSF56529">
    <property type="entry name" value="FAH"/>
    <property type="match status" value="1"/>
</dbReference>
<name>A0A967B5Y9_9PROT</name>
<dbReference type="InterPro" id="IPR011234">
    <property type="entry name" value="Fumarylacetoacetase-like_C"/>
</dbReference>
<dbReference type="Pfam" id="PF01557">
    <property type="entry name" value="FAA_hydrolase"/>
    <property type="match status" value="1"/>
</dbReference>
<feature type="domain" description="Fumarylacetoacetase-like C-terminal" evidence="2">
    <location>
        <begin position="88"/>
        <end position="244"/>
    </location>
</feature>
<sequence>MTSATASLAAHLLSVRKGVSAPLTQVPTDLVPTMVTEAYAVQNSVAAALGPVRGWKVGASSPEAEPSAAPLHEDTLFPDGAIIPADFLRHRGVETEIAWRFAHDVGDTITRETVLNAIGSVHPVIEIVDTRYERPASQPSLAHMADQQSHGALVVGAAFSHWKTFDPASEHFVLRIDHRQTAERIGGNAAGDPLRLLVWLARHAAERGLPITAGTIVTTGSLSGATFVPHRTHVSACFDTLGSVSAFLA</sequence>
<evidence type="ECO:0000313" key="3">
    <source>
        <dbReference type="EMBL" id="NHO53430.1"/>
    </source>
</evidence>
<evidence type="ECO:0000313" key="4">
    <source>
        <dbReference type="Proteomes" id="UP000597459"/>
    </source>
</evidence>
<dbReference type="AlphaFoldDB" id="A0A967B5Y9"/>
<dbReference type="Proteomes" id="UP000597459">
    <property type="component" value="Unassembled WGS sequence"/>
</dbReference>
<dbReference type="GO" id="GO:0005737">
    <property type="term" value="C:cytoplasm"/>
    <property type="evidence" value="ECO:0007669"/>
    <property type="project" value="TreeGrafter"/>
</dbReference>
<dbReference type="EMBL" id="WOTH01000008">
    <property type="protein sequence ID" value="NHO53430.1"/>
    <property type="molecule type" value="Genomic_DNA"/>
</dbReference>
<gene>
    <name evidence="3" type="ORF">GOB87_05555</name>
</gene>
<reference evidence="3" key="1">
    <citation type="submission" date="2019-11" db="EMBL/GenBank/DDBJ databases">
        <title>Description of new Acetobacter species.</title>
        <authorList>
            <person name="Cleenwerck I."/>
            <person name="Sombolestani A.S."/>
        </authorList>
    </citation>
    <scope>NUCLEOTIDE SEQUENCE</scope>
    <source>
        <strain evidence="3">LMG 1626</strain>
    </source>
</reference>
<comment type="caution">
    <text evidence="3">The sequence shown here is derived from an EMBL/GenBank/DDBJ whole genome shotgun (WGS) entry which is preliminary data.</text>
</comment>
<dbReference type="InterPro" id="IPR036663">
    <property type="entry name" value="Fumarylacetoacetase_C_sf"/>
</dbReference>
<dbReference type="Gene3D" id="3.90.850.10">
    <property type="entry name" value="Fumarylacetoacetase-like, C-terminal domain"/>
    <property type="match status" value="1"/>
</dbReference>
<dbReference type="GO" id="GO:0008684">
    <property type="term" value="F:2-oxopent-4-enoate hydratase activity"/>
    <property type="evidence" value="ECO:0007669"/>
    <property type="project" value="TreeGrafter"/>
</dbReference>
<keyword evidence="4" id="KW-1185">Reference proteome</keyword>
<dbReference type="PANTHER" id="PTHR30143">
    <property type="entry name" value="ACID HYDRATASE"/>
    <property type="match status" value="1"/>
</dbReference>
<keyword evidence="1" id="KW-0456">Lyase</keyword>
<dbReference type="RefSeq" id="WP_166313651.1">
    <property type="nucleotide sequence ID" value="NZ_WOTH01000008.1"/>
</dbReference>
<organism evidence="3 4">
    <name type="scientific">Acetobacter estunensis</name>
    <dbReference type="NCBI Taxonomy" id="104097"/>
    <lineage>
        <taxon>Bacteria</taxon>
        <taxon>Pseudomonadati</taxon>
        <taxon>Pseudomonadota</taxon>
        <taxon>Alphaproteobacteria</taxon>
        <taxon>Acetobacterales</taxon>
        <taxon>Acetobacteraceae</taxon>
        <taxon>Acetobacter</taxon>
    </lineage>
</organism>
<dbReference type="PANTHER" id="PTHR30143:SF0">
    <property type="entry name" value="2-KETO-4-PENTENOATE HYDRATASE"/>
    <property type="match status" value="1"/>
</dbReference>
<dbReference type="InterPro" id="IPR050772">
    <property type="entry name" value="Hydratase-Decarb/MhpD_sf"/>
</dbReference>
<proteinExistence type="predicted"/>
<evidence type="ECO:0000259" key="2">
    <source>
        <dbReference type="Pfam" id="PF01557"/>
    </source>
</evidence>
<protein>
    <submittedName>
        <fullName evidence="3">2-keto-4-pentenoate hydratase</fullName>
    </submittedName>
</protein>
<evidence type="ECO:0000256" key="1">
    <source>
        <dbReference type="ARBA" id="ARBA00023239"/>
    </source>
</evidence>